<dbReference type="Ensembl" id="ENSCCRT00015057310.1">
    <property type="protein sequence ID" value="ENSCCRP00015055480.1"/>
    <property type="gene ID" value="ENSCCRG00015022726.1"/>
</dbReference>
<dbReference type="Proteomes" id="UP000694700">
    <property type="component" value="Unplaced"/>
</dbReference>
<dbReference type="FunFam" id="3.30.160.60:FF:000325">
    <property type="entry name" value="ZFP90 zinc finger protein"/>
    <property type="match status" value="1"/>
</dbReference>
<evidence type="ECO:0000256" key="2">
    <source>
        <dbReference type="ARBA" id="ARBA00006991"/>
    </source>
</evidence>
<keyword evidence="7" id="KW-0862">Zinc</keyword>
<dbReference type="FunFam" id="3.30.160.60:FF:001022">
    <property type="entry name" value="zinc finger and BTB domain-containing protein 17 isoform X1"/>
    <property type="match status" value="1"/>
</dbReference>
<evidence type="ECO:0000259" key="18">
    <source>
        <dbReference type="PROSITE" id="PS50157"/>
    </source>
</evidence>
<proteinExistence type="inferred from homology"/>
<dbReference type="GO" id="GO:0005634">
    <property type="term" value="C:nucleus"/>
    <property type="evidence" value="ECO:0007669"/>
    <property type="project" value="UniProtKB-SubCell"/>
</dbReference>
<evidence type="ECO:0000256" key="6">
    <source>
        <dbReference type="ARBA" id="ARBA00022771"/>
    </source>
</evidence>
<dbReference type="SUPFAM" id="SSF57667">
    <property type="entry name" value="beta-beta-alpha zinc fingers"/>
    <property type="match status" value="7"/>
</dbReference>
<evidence type="ECO:0000256" key="4">
    <source>
        <dbReference type="ARBA" id="ARBA00022723"/>
    </source>
</evidence>
<feature type="domain" description="C2H2-type" evidence="18">
    <location>
        <begin position="506"/>
        <end position="533"/>
    </location>
</feature>
<dbReference type="PROSITE" id="PS50157">
    <property type="entry name" value="ZINC_FINGER_C2H2_2"/>
    <property type="match status" value="13"/>
</dbReference>
<feature type="compositionally biased region" description="Polar residues" evidence="16">
    <location>
        <begin position="173"/>
        <end position="183"/>
    </location>
</feature>
<evidence type="ECO:0000256" key="10">
    <source>
        <dbReference type="ARBA" id="ARBA00023125"/>
    </source>
</evidence>
<dbReference type="InterPro" id="IPR000210">
    <property type="entry name" value="BTB/POZ_dom"/>
</dbReference>
<dbReference type="Gene3D" id="3.30.160.60">
    <property type="entry name" value="Classic Zinc Finger"/>
    <property type="match status" value="13"/>
</dbReference>
<evidence type="ECO:0000256" key="1">
    <source>
        <dbReference type="ARBA" id="ARBA00004123"/>
    </source>
</evidence>
<dbReference type="SMART" id="SM00225">
    <property type="entry name" value="BTB"/>
    <property type="match status" value="1"/>
</dbReference>
<keyword evidence="12" id="KW-0539">Nucleus</keyword>
<feature type="domain" description="C2H2-type" evidence="18">
    <location>
        <begin position="366"/>
        <end position="393"/>
    </location>
</feature>
<feature type="domain" description="C2H2-type" evidence="18">
    <location>
        <begin position="562"/>
        <end position="589"/>
    </location>
</feature>
<organism evidence="19 20">
    <name type="scientific">Cyprinus carpio</name>
    <name type="common">Common carp</name>
    <dbReference type="NCBI Taxonomy" id="7962"/>
    <lineage>
        <taxon>Eukaryota</taxon>
        <taxon>Metazoa</taxon>
        <taxon>Chordata</taxon>
        <taxon>Craniata</taxon>
        <taxon>Vertebrata</taxon>
        <taxon>Euteleostomi</taxon>
        <taxon>Actinopterygii</taxon>
        <taxon>Neopterygii</taxon>
        <taxon>Teleostei</taxon>
        <taxon>Ostariophysi</taxon>
        <taxon>Cypriniformes</taxon>
        <taxon>Cyprinidae</taxon>
        <taxon>Cyprininae</taxon>
        <taxon>Cyprinus</taxon>
    </lineage>
</organism>
<comment type="similarity">
    <text evidence="2">Belongs to the krueppel C2H2-type zinc-finger protein family.</text>
</comment>
<evidence type="ECO:0000313" key="20">
    <source>
        <dbReference type="Proteomes" id="UP000694700"/>
    </source>
</evidence>
<feature type="compositionally biased region" description="Acidic residues" evidence="16">
    <location>
        <begin position="824"/>
        <end position="842"/>
    </location>
</feature>
<accession>A0A8C1VS91</accession>
<keyword evidence="3" id="KW-1017">Isopeptide bond</keyword>
<dbReference type="InterPro" id="IPR011333">
    <property type="entry name" value="SKP1/BTB/POZ_sf"/>
</dbReference>
<dbReference type="CDD" id="cd18206">
    <property type="entry name" value="BTB_POZ_ZBTB17_MIZ1"/>
    <property type="match status" value="1"/>
</dbReference>
<evidence type="ECO:0000256" key="11">
    <source>
        <dbReference type="ARBA" id="ARBA00023163"/>
    </source>
</evidence>
<feature type="region of interest" description="Disordered" evidence="16">
    <location>
        <begin position="802"/>
        <end position="842"/>
    </location>
</feature>
<keyword evidence="4" id="KW-0479">Metal-binding</keyword>
<keyword evidence="8" id="KW-0832">Ubl conjugation</keyword>
<dbReference type="FunFam" id="3.30.160.60:FF:001021">
    <property type="entry name" value="zinc finger and BTB domain-containing protein 17 isoform X1"/>
    <property type="match status" value="1"/>
</dbReference>
<keyword evidence="5" id="KW-0677">Repeat</keyword>
<feature type="compositionally biased region" description="Acidic residues" evidence="16">
    <location>
        <begin position="259"/>
        <end position="289"/>
    </location>
</feature>
<feature type="domain" description="C2H2-type" evidence="18">
    <location>
        <begin position="741"/>
        <end position="768"/>
    </location>
</feature>
<dbReference type="Gene3D" id="3.30.710.10">
    <property type="entry name" value="Potassium Channel Kv1.1, Chain A"/>
    <property type="match status" value="1"/>
</dbReference>
<feature type="domain" description="C2H2-type" evidence="18">
    <location>
        <begin position="450"/>
        <end position="477"/>
    </location>
</feature>
<dbReference type="SMART" id="SM00355">
    <property type="entry name" value="ZnF_C2H2"/>
    <property type="match status" value="13"/>
</dbReference>
<dbReference type="FunFam" id="3.30.710.10:FF:000048">
    <property type="entry name" value="zinc finger and BTB domain-containing protein 17"/>
    <property type="match status" value="1"/>
</dbReference>
<dbReference type="FunFam" id="3.30.160.60:FF:000346">
    <property type="entry name" value="zinc finger and BTB domain-containing protein 17 isoform X2"/>
    <property type="match status" value="1"/>
</dbReference>
<dbReference type="FunFam" id="3.30.160.60:FF:002210">
    <property type="entry name" value="Zinc finger and BTB domain containing 17"/>
    <property type="match status" value="1"/>
</dbReference>
<dbReference type="FunFam" id="3.30.160.60:FF:001325">
    <property type="entry name" value="zinc finger protein 200"/>
    <property type="match status" value="1"/>
</dbReference>
<keyword evidence="9" id="KW-0805">Transcription regulation</keyword>
<dbReference type="FunFam" id="3.30.160.60:FF:000831">
    <property type="entry name" value="Zinc finger and BTB domain-containing protein 17"/>
    <property type="match status" value="1"/>
</dbReference>
<evidence type="ECO:0000256" key="8">
    <source>
        <dbReference type="ARBA" id="ARBA00022843"/>
    </source>
</evidence>
<evidence type="ECO:0000256" key="16">
    <source>
        <dbReference type="SAM" id="MobiDB-lite"/>
    </source>
</evidence>
<dbReference type="Pfam" id="PF00096">
    <property type="entry name" value="zf-C2H2"/>
    <property type="match status" value="8"/>
</dbReference>
<evidence type="ECO:0000256" key="13">
    <source>
        <dbReference type="ARBA" id="ARBA00070992"/>
    </source>
</evidence>
<dbReference type="GO" id="GO:0000981">
    <property type="term" value="F:DNA-binding transcription factor activity, RNA polymerase II-specific"/>
    <property type="evidence" value="ECO:0007669"/>
    <property type="project" value="TreeGrafter"/>
</dbReference>
<evidence type="ECO:0000256" key="3">
    <source>
        <dbReference type="ARBA" id="ARBA00022499"/>
    </source>
</evidence>
<dbReference type="PANTHER" id="PTHR24381:SF445">
    <property type="entry name" value="GASTRULA ZINC FINGER PROTEIN XLCGF28.1-LIKE-RELATED"/>
    <property type="match status" value="1"/>
</dbReference>
<feature type="domain" description="C2H2-type" evidence="18">
    <location>
        <begin position="319"/>
        <end position="337"/>
    </location>
</feature>
<dbReference type="PROSITE" id="PS50097">
    <property type="entry name" value="BTB"/>
    <property type="match status" value="1"/>
</dbReference>
<feature type="domain" description="C2H2-type" evidence="18">
    <location>
        <begin position="394"/>
        <end position="421"/>
    </location>
</feature>
<dbReference type="GO" id="GO:0045893">
    <property type="term" value="P:positive regulation of DNA-templated transcription"/>
    <property type="evidence" value="ECO:0007669"/>
    <property type="project" value="UniProtKB-ARBA"/>
</dbReference>
<feature type="domain" description="C2H2-type" evidence="18">
    <location>
        <begin position="534"/>
        <end position="561"/>
    </location>
</feature>
<keyword evidence="6 15" id="KW-0863">Zinc-finger</keyword>
<evidence type="ECO:0000256" key="12">
    <source>
        <dbReference type="ARBA" id="ARBA00023242"/>
    </source>
</evidence>
<dbReference type="SUPFAM" id="SSF54695">
    <property type="entry name" value="POZ domain"/>
    <property type="match status" value="1"/>
</dbReference>
<feature type="domain" description="C2H2-type" evidence="18">
    <location>
        <begin position="338"/>
        <end position="365"/>
    </location>
</feature>
<protein>
    <recommendedName>
        <fullName evidence="13">Zinc finger and BTB domain-containing protein 17</fullName>
    </recommendedName>
    <alternativeName>
        <fullName evidence="14">Zinc finger protein 151</fullName>
    </alternativeName>
</protein>
<dbReference type="FunFam" id="3.30.160.60:FF:001485">
    <property type="entry name" value="Krueppel-related zinc finger protein"/>
    <property type="match status" value="1"/>
</dbReference>
<dbReference type="Pfam" id="PF13894">
    <property type="entry name" value="zf-C2H2_4"/>
    <property type="match status" value="1"/>
</dbReference>
<name>A0A8C1VS91_CYPCA</name>
<sequence>MDFPWHSGKVLGQLNEQRQLGLLCDCTFVVDGVDFKAHKAVLAACSAYFRTLFLDQKDVVHLDISNAAGLEQVLEFMYTAKLTLNPQNIEDVLAVATFLQMQEIVNACSAFQSLTVPTLLKSLRKPEDSSSQEEQESHSVTQDAVSEVKEAPVQLETTETKEAASDTTEKQSTKTVSKISGPSKTRPKKPGVVNPKTETEEDKATKEIPQYEDDPSDADYTPKVSQRVAAKRSYVSTRRSKSKYATVHTTTEGNLSESVVEEEDVEDEEEAEEEEQEEGEEQMETEDGETSGSDGKTSAVMADRSESRAYGSVTHKCEFTHTGNFKRHMRIHTGEKPFSCRDCNKAFSDPAACKAHEKTHSPLKPYCCSTCGKSYRQVSLLNLHRKRHTDEARYSCEDCGKLFTTSGNLKRHQLVHSGEKPYQCDYCERSFSDPTAKMRHLETHDTDKGHKCQHCDKKFNQLGNLKAHLKIHITDGPLKCKECGKQFTTSGNLKRHLRVHNGEKPFVCMYCQRAFADPGALQRHVRIHTGEKPCLCLICGKGFTQASSLIAHVRQHTGEKPYVCDRCGKRFVQSSQLANHIRHHDNIRPHKCHTCNKAFVNVGDLSKHIIIHTGEKPFLCDKCGRGFNRVDNLRSHVKMVHQGKAGMKRLVVAEEDEEEEKMLPDSTPGSELNNEVSIVTVTTGDIVTLATEALAASAVAQLTVVPVATSVSADETEALKAEITKAVEKVQEADPNTQILYACDSCGEKFLDASSLAQHVRIHTAQALVMFQADSDFYQQYAGDGTWQTTEQVIQGGELLFRTREEDGEEGEGAVAQTESQTEGVEEETSTQAETEEGSGKD</sequence>
<keyword evidence="10" id="KW-0238">DNA-binding</keyword>
<evidence type="ECO:0000259" key="17">
    <source>
        <dbReference type="PROSITE" id="PS50097"/>
    </source>
</evidence>
<dbReference type="AlphaFoldDB" id="A0A8C1VS91"/>
<evidence type="ECO:0000256" key="14">
    <source>
        <dbReference type="ARBA" id="ARBA00075468"/>
    </source>
</evidence>
<evidence type="ECO:0000313" key="19">
    <source>
        <dbReference type="Ensembl" id="ENSCCRP00015055480.1"/>
    </source>
</evidence>
<dbReference type="InterPro" id="IPR036236">
    <property type="entry name" value="Znf_C2H2_sf"/>
</dbReference>
<dbReference type="FunFam" id="3.30.160.60:FF:000225">
    <property type="entry name" value="zinc finger and BTB domain-containing protein 17 isoform X2"/>
    <property type="match status" value="1"/>
</dbReference>
<comment type="subcellular location">
    <subcellularLocation>
        <location evidence="1">Nucleus</location>
    </subcellularLocation>
</comment>
<dbReference type="PANTHER" id="PTHR24381">
    <property type="entry name" value="ZINC FINGER PROTEIN"/>
    <property type="match status" value="1"/>
</dbReference>
<feature type="domain" description="C2H2-type" evidence="18">
    <location>
        <begin position="478"/>
        <end position="505"/>
    </location>
</feature>
<dbReference type="PROSITE" id="PS00028">
    <property type="entry name" value="ZINC_FINGER_C2H2_1"/>
    <property type="match status" value="12"/>
</dbReference>
<dbReference type="InterPro" id="IPR013087">
    <property type="entry name" value="Znf_C2H2_type"/>
</dbReference>
<feature type="compositionally biased region" description="Basic and acidic residues" evidence="16">
    <location>
        <begin position="158"/>
        <end position="172"/>
    </location>
</feature>
<dbReference type="FunFam" id="3.30.160.60:FF:001032">
    <property type="entry name" value="zinc finger and BTB domain-containing protein 17 isoform X1"/>
    <property type="match status" value="1"/>
</dbReference>
<evidence type="ECO:0000256" key="15">
    <source>
        <dbReference type="PROSITE-ProRule" id="PRU00042"/>
    </source>
</evidence>
<reference evidence="19" key="1">
    <citation type="submission" date="2025-08" db="UniProtKB">
        <authorList>
            <consortium name="Ensembl"/>
        </authorList>
    </citation>
    <scope>IDENTIFICATION</scope>
</reference>
<dbReference type="GO" id="GO:0008270">
    <property type="term" value="F:zinc ion binding"/>
    <property type="evidence" value="ECO:0007669"/>
    <property type="project" value="UniProtKB-KW"/>
</dbReference>
<feature type="domain" description="BTB" evidence="17">
    <location>
        <begin position="24"/>
        <end position="86"/>
    </location>
</feature>
<evidence type="ECO:0000256" key="5">
    <source>
        <dbReference type="ARBA" id="ARBA00022737"/>
    </source>
</evidence>
<feature type="domain" description="C2H2-type" evidence="18">
    <location>
        <begin position="590"/>
        <end position="617"/>
    </location>
</feature>
<feature type="domain" description="C2H2-type" evidence="18">
    <location>
        <begin position="422"/>
        <end position="449"/>
    </location>
</feature>
<feature type="domain" description="C2H2-type" evidence="18">
    <location>
        <begin position="618"/>
        <end position="646"/>
    </location>
</feature>
<feature type="region of interest" description="Disordered" evidence="16">
    <location>
        <begin position="125"/>
        <end position="307"/>
    </location>
</feature>
<evidence type="ECO:0000256" key="7">
    <source>
        <dbReference type="ARBA" id="ARBA00022833"/>
    </source>
</evidence>
<dbReference type="FunFam" id="3.30.160.60:FF:004080">
    <property type="match status" value="1"/>
</dbReference>
<keyword evidence="11" id="KW-0804">Transcription</keyword>
<dbReference type="Pfam" id="PF00651">
    <property type="entry name" value="BTB"/>
    <property type="match status" value="1"/>
</dbReference>
<dbReference type="GO" id="GO:0000977">
    <property type="term" value="F:RNA polymerase II transcription regulatory region sequence-specific DNA binding"/>
    <property type="evidence" value="ECO:0007669"/>
    <property type="project" value="TreeGrafter"/>
</dbReference>
<evidence type="ECO:0000256" key="9">
    <source>
        <dbReference type="ARBA" id="ARBA00023015"/>
    </source>
</evidence>